<dbReference type="InterPro" id="IPR002347">
    <property type="entry name" value="SDR_fam"/>
</dbReference>
<sequence length="262" mass="26509">MTSENITTGPVDGRRTAVVTGGARGIGAAVAVRLARDGLAVAVVDLRERDCARTVAAIVDDGGTAAAFAADVNDETAVAAAVNRIGAQLGAPTVLVNNAGIGGPDAGVEETTTEQWDAVTGVSLRGAFFLTRAVAPHMVAAGWGRIVNMSSISALGDPGRVDYAAAKAGLVGFTKSLALRLGRHGVTANAVAPGFVVSEMTRTTARRLGRSFAEHQRIVAETIPVGRVGQPEDIAHAVSFLVSPGAGFVSGQTLYVAGGPVD</sequence>
<evidence type="ECO:0000313" key="4">
    <source>
        <dbReference type="Proteomes" id="UP001595868"/>
    </source>
</evidence>
<dbReference type="RefSeq" id="WP_377552195.1">
    <property type="nucleotide sequence ID" value="NZ_JBHSBN010000033.1"/>
</dbReference>
<dbReference type="NCBIfam" id="NF009466">
    <property type="entry name" value="PRK12826.1-2"/>
    <property type="match status" value="1"/>
</dbReference>
<dbReference type="Gene3D" id="3.40.50.720">
    <property type="entry name" value="NAD(P)-binding Rossmann-like Domain"/>
    <property type="match status" value="1"/>
</dbReference>
<dbReference type="PROSITE" id="PS00061">
    <property type="entry name" value="ADH_SHORT"/>
    <property type="match status" value="1"/>
</dbReference>
<dbReference type="PRINTS" id="PR00080">
    <property type="entry name" value="SDRFAMILY"/>
</dbReference>
<dbReference type="EMBL" id="JBHSBN010000033">
    <property type="protein sequence ID" value="MFC4110061.1"/>
    <property type="molecule type" value="Genomic_DNA"/>
</dbReference>
<dbReference type="Proteomes" id="UP001595868">
    <property type="component" value="Unassembled WGS sequence"/>
</dbReference>
<comment type="caution">
    <text evidence="3">The sequence shown here is derived from an EMBL/GenBank/DDBJ whole genome shotgun (WGS) entry which is preliminary data.</text>
</comment>
<name>A0ABV8KVA9_9ACTN</name>
<feature type="domain" description="Ketoreductase" evidence="2">
    <location>
        <begin position="15"/>
        <end position="194"/>
    </location>
</feature>
<reference evidence="4" key="1">
    <citation type="journal article" date="2019" name="Int. J. Syst. Evol. Microbiol.">
        <title>The Global Catalogue of Microorganisms (GCM) 10K type strain sequencing project: providing services to taxonomists for standard genome sequencing and annotation.</title>
        <authorList>
            <consortium name="The Broad Institute Genomics Platform"/>
            <consortium name="The Broad Institute Genome Sequencing Center for Infectious Disease"/>
            <person name="Wu L."/>
            <person name="Ma J."/>
        </authorList>
    </citation>
    <scope>NUCLEOTIDE SEQUENCE [LARGE SCALE GENOMIC DNA]</scope>
    <source>
        <strain evidence="4">2902at01</strain>
    </source>
</reference>
<comment type="similarity">
    <text evidence="1">Belongs to the short-chain dehydrogenases/reductases (SDR) family.</text>
</comment>
<dbReference type="InterPro" id="IPR050259">
    <property type="entry name" value="SDR"/>
</dbReference>
<dbReference type="InterPro" id="IPR020904">
    <property type="entry name" value="Sc_DH/Rdtase_CS"/>
</dbReference>
<evidence type="ECO:0000313" key="3">
    <source>
        <dbReference type="EMBL" id="MFC4110061.1"/>
    </source>
</evidence>
<gene>
    <name evidence="3" type="ORF">ACFOX0_29580</name>
</gene>
<organism evidence="3 4">
    <name type="scientific">Micromonospora zhanjiangensis</name>
    <dbReference type="NCBI Taxonomy" id="1522057"/>
    <lineage>
        <taxon>Bacteria</taxon>
        <taxon>Bacillati</taxon>
        <taxon>Actinomycetota</taxon>
        <taxon>Actinomycetes</taxon>
        <taxon>Micromonosporales</taxon>
        <taxon>Micromonosporaceae</taxon>
        <taxon>Micromonospora</taxon>
    </lineage>
</organism>
<dbReference type="Pfam" id="PF13561">
    <property type="entry name" value="adh_short_C2"/>
    <property type="match status" value="1"/>
</dbReference>
<keyword evidence="4" id="KW-1185">Reference proteome</keyword>
<proteinExistence type="inferred from homology"/>
<protein>
    <submittedName>
        <fullName evidence="3">SDR family oxidoreductase</fullName>
    </submittedName>
</protein>
<dbReference type="InterPro" id="IPR036291">
    <property type="entry name" value="NAD(P)-bd_dom_sf"/>
</dbReference>
<dbReference type="InterPro" id="IPR057326">
    <property type="entry name" value="KR_dom"/>
</dbReference>
<dbReference type="PANTHER" id="PTHR42879:SF2">
    <property type="entry name" value="3-OXOACYL-[ACYL-CARRIER-PROTEIN] REDUCTASE FABG"/>
    <property type="match status" value="1"/>
</dbReference>
<accession>A0ABV8KVA9</accession>
<dbReference type="SUPFAM" id="SSF51735">
    <property type="entry name" value="NAD(P)-binding Rossmann-fold domains"/>
    <property type="match status" value="1"/>
</dbReference>
<dbReference type="PANTHER" id="PTHR42879">
    <property type="entry name" value="3-OXOACYL-(ACYL-CARRIER-PROTEIN) REDUCTASE"/>
    <property type="match status" value="1"/>
</dbReference>
<evidence type="ECO:0000259" key="2">
    <source>
        <dbReference type="SMART" id="SM00822"/>
    </source>
</evidence>
<dbReference type="SMART" id="SM00822">
    <property type="entry name" value="PKS_KR"/>
    <property type="match status" value="1"/>
</dbReference>
<dbReference type="PRINTS" id="PR00081">
    <property type="entry name" value="GDHRDH"/>
</dbReference>
<evidence type="ECO:0000256" key="1">
    <source>
        <dbReference type="ARBA" id="ARBA00006484"/>
    </source>
</evidence>